<protein>
    <recommendedName>
        <fullName evidence="3">Endolytic peptidoglycan transglycosylase RlpA</fullName>
        <ecNumber evidence="3">4.2.2.-</ecNumber>
    </recommendedName>
</protein>
<evidence type="ECO:0000256" key="1">
    <source>
        <dbReference type="ARBA" id="ARBA00023239"/>
    </source>
</evidence>
<feature type="domain" description="RlpA-like protein double-psi beta-barrel" evidence="6">
    <location>
        <begin position="103"/>
        <end position="191"/>
    </location>
</feature>
<dbReference type="InterPro" id="IPR009009">
    <property type="entry name" value="RlpA-like_DPBB"/>
</dbReference>
<name>A0A1C3WI11_9HYPH</name>
<dbReference type="EMBL" id="FMAC01000019">
    <property type="protein sequence ID" value="SCB39486.1"/>
    <property type="molecule type" value="Genomic_DNA"/>
</dbReference>
<keyword evidence="7" id="KW-0449">Lipoprotein</keyword>
<evidence type="ECO:0000313" key="8">
    <source>
        <dbReference type="Proteomes" id="UP000186228"/>
    </source>
</evidence>
<comment type="similarity">
    <text evidence="3 4">Belongs to the RlpA family.</text>
</comment>
<evidence type="ECO:0000256" key="5">
    <source>
        <dbReference type="SAM" id="MobiDB-lite"/>
    </source>
</evidence>
<evidence type="ECO:0000256" key="2">
    <source>
        <dbReference type="ARBA" id="ARBA00023316"/>
    </source>
</evidence>
<dbReference type="Pfam" id="PF03330">
    <property type="entry name" value="DPBB_1"/>
    <property type="match status" value="1"/>
</dbReference>
<dbReference type="PANTHER" id="PTHR34183:SF1">
    <property type="entry name" value="ENDOLYTIC PEPTIDOGLYCAN TRANSGLYCOSYLASE RLPA"/>
    <property type="match status" value="1"/>
</dbReference>
<dbReference type="InterPro" id="IPR036908">
    <property type="entry name" value="RlpA-like_sf"/>
</dbReference>
<dbReference type="SUPFAM" id="SSF50685">
    <property type="entry name" value="Barwin-like endoglucanases"/>
    <property type="match status" value="1"/>
</dbReference>
<dbReference type="PANTHER" id="PTHR34183">
    <property type="entry name" value="ENDOLYTIC PEPTIDOGLYCAN TRANSGLYCOSYLASE RLPA"/>
    <property type="match status" value="1"/>
</dbReference>
<dbReference type="InterPro" id="IPR034718">
    <property type="entry name" value="RlpA"/>
</dbReference>
<dbReference type="GO" id="GO:0000270">
    <property type="term" value="P:peptidoglycan metabolic process"/>
    <property type="evidence" value="ECO:0007669"/>
    <property type="project" value="UniProtKB-UniRule"/>
</dbReference>
<evidence type="ECO:0000313" key="7">
    <source>
        <dbReference type="EMBL" id="SCB39486.1"/>
    </source>
</evidence>
<sequence length="396" mass="43163">MSSGLGQMKFENRAVTYATGMRWFALSLMCATITACGTSQKVASTRQHGKEYFSEKEYGVKASPRVVNNGPVPKGGGRFMVGNPYQVKGKWYYPKEDFGYNKVGIASWYGSAFHGRLTANGEVYDQQSLTAAHPTFPLPSYARVTNVETGSSIIVRVNDRGPYHPGRIIDLSNKTAQLLDLQHSGTGDVRVQYVGRARMDGHDEPYLMASYTPKGSRLPGINPGGQIATGVMVASAGRMTADQLPETDTPFRTSRQQRSYEPTPAIAPIPRQSPYATTAFAGSTPDAGYNGNKRNNPPPMEWNGGAMPAAETADPTMVVLPRIGPIPYERPDFSRRLASVGDQSLGSTVAAYQEAPIKTVYVDLAFDAVMVRNDGLTQESILSSYRRQHQDTTQVD</sequence>
<keyword evidence="2 3" id="KW-0961">Cell wall biogenesis/degradation</keyword>
<evidence type="ECO:0000256" key="3">
    <source>
        <dbReference type="HAMAP-Rule" id="MF_02071"/>
    </source>
</evidence>
<comment type="function">
    <text evidence="3">Lytic transglycosylase with a strong preference for naked glycan strands that lack stem peptides.</text>
</comment>
<dbReference type="STRING" id="52131.GA0061100_11981"/>
<feature type="region of interest" description="Disordered" evidence="5">
    <location>
        <begin position="243"/>
        <end position="270"/>
    </location>
</feature>
<dbReference type="GO" id="GO:0008932">
    <property type="term" value="F:lytic endotransglycosylase activity"/>
    <property type="evidence" value="ECO:0007669"/>
    <property type="project" value="UniProtKB-UniRule"/>
</dbReference>
<dbReference type="EC" id="4.2.2.-" evidence="3"/>
<keyword evidence="1 3" id="KW-0456">Lyase</keyword>
<accession>A0A1C3WI11</accession>
<dbReference type="GO" id="GO:0071555">
    <property type="term" value="P:cell wall organization"/>
    <property type="evidence" value="ECO:0007669"/>
    <property type="project" value="UniProtKB-KW"/>
</dbReference>
<dbReference type="CDD" id="cd22268">
    <property type="entry name" value="DPBB_RlpA-like"/>
    <property type="match status" value="1"/>
</dbReference>
<dbReference type="AlphaFoldDB" id="A0A1C3WI11"/>
<evidence type="ECO:0000259" key="6">
    <source>
        <dbReference type="Pfam" id="PF03330"/>
    </source>
</evidence>
<dbReference type="Proteomes" id="UP000186228">
    <property type="component" value="Unassembled WGS sequence"/>
</dbReference>
<reference evidence="8" key="1">
    <citation type="submission" date="2016-08" db="EMBL/GenBank/DDBJ databases">
        <authorList>
            <person name="Varghese N."/>
            <person name="Submissions Spin"/>
        </authorList>
    </citation>
    <scope>NUCLEOTIDE SEQUENCE [LARGE SCALE GENOMIC DNA]</scope>
    <source>
        <strain evidence="8">CCBAU 57015</strain>
    </source>
</reference>
<feature type="compositionally biased region" description="Polar residues" evidence="5">
    <location>
        <begin position="250"/>
        <end position="260"/>
    </location>
</feature>
<proteinExistence type="inferred from homology"/>
<dbReference type="NCBIfam" id="TIGR00413">
    <property type="entry name" value="rlpA"/>
    <property type="match status" value="1"/>
</dbReference>
<dbReference type="HAMAP" id="MF_02071">
    <property type="entry name" value="RlpA"/>
    <property type="match status" value="1"/>
</dbReference>
<dbReference type="Gene3D" id="2.40.40.10">
    <property type="entry name" value="RlpA-like domain"/>
    <property type="match status" value="1"/>
</dbReference>
<evidence type="ECO:0000256" key="4">
    <source>
        <dbReference type="RuleBase" id="RU003495"/>
    </source>
</evidence>
<dbReference type="InterPro" id="IPR012997">
    <property type="entry name" value="RplA"/>
</dbReference>
<keyword evidence="8" id="KW-1185">Reference proteome</keyword>
<organism evidence="7 8">
    <name type="scientific">Rhizobium hainanense</name>
    <dbReference type="NCBI Taxonomy" id="52131"/>
    <lineage>
        <taxon>Bacteria</taxon>
        <taxon>Pseudomonadati</taxon>
        <taxon>Pseudomonadota</taxon>
        <taxon>Alphaproteobacteria</taxon>
        <taxon>Hyphomicrobiales</taxon>
        <taxon>Rhizobiaceae</taxon>
        <taxon>Rhizobium/Agrobacterium group</taxon>
        <taxon>Rhizobium</taxon>
    </lineage>
</organism>
<gene>
    <name evidence="3" type="primary">rlpA</name>
    <name evidence="7" type="ORF">GA0061100_11981</name>
</gene>